<sequence length="299" mass="29765">MVELAGAGLVVVFAGTVVVVIGAVVVVVGAVVVVRGAVVVGTVVGGSDVTVTVDGSAGTVTVLGSAVTVTVDVSVGEVVTVAVESGAELDVSGYCLLDGVWIERLAVAEKLALTEASVEFAAGGSAGMAVVDSGAVAVPVPGSTVGWTVSMVVAVSVPVTSPGAETSLGGPGGVLVIVTLVRLRTVLWPKTCTAGSPALVARIGGLESACTISVVPIAAVTDAATRPACAICRRNRAAEGLAACRSPQCRVRDRDGSVWISGAAGRSPLLSKLFIQPVLSPTKCVDFRMPVTTFRTAFL</sequence>
<gene>
    <name evidence="2" type="ORF">ACH4WX_30890</name>
</gene>
<accession>A0ABW7TZA1</accession>
<evidence type="ECO:0000256" key="1">
    <source>
        <dbReference type="SAM" id="Phobius"/>
    </source>
</evidence>
<evidence type="ECO:0000313" key="2">
    <source>
        <dbReference type="EMBL" id="MFI1465141.1"/>
    </source>
</evidence>
<dbReference type="EMBL" id="JBIRUQ010000013">
    <property type="protein sequence ID" value="MFI1465141.1"/>
    <property type="molecule type" value="Genomic_DNA"/>
</dbReference>
<keyword evidence="1" id="KW-1133">Transmembrane helix</keyword>
<dbReference type="RefSeq" id="WP_157170443.1">
    <property type="nucleotide sequence ID" value="NZ_JBIRUQ010000013.1"/>
</dbReference>
<protein>
    <submittedName>
        <fullName evidence="2">Uncharacterized protein</fullName>
    </submittedName>
</protein>
<comment type="caution">
    <text evidence="2">The sequence shown here is derived from an EMBL/GenBank/DDBJ whole genome shotgun (WGS) entry which is preliminary data.</text>
</comment>
<dbReference type="Proteomes" id="UP001611263">
    <property type="component" value="Unassembled WGS sequence"/>
</dbReference>
<name>A0ABW7TZA1_9NOCA</name>
<feature type="transmembrane region" description="Helical" evidence="1">
    <location>
        <begin position="6"/>
        <end position="34"/>
    </location>
</feature>
<proteinExistence type="predicted"/>
<organism evidence="2 3">
    <name type="scientific">Nocardia carnea</name>
    <dbReference type="NCBI Taxonomy" id="37328"/>
    <lineage>
        <taxon>Bacteria</taxon>
        <taxon>Bacillati</taxon>
        <taxon>Actinomycetota</taxon>
        <taxon>Actinomycetes</taxon>
        <taxon>Mycobacteriales</taxon>
        <taxon>Nocardiaceae</taxon>
        <taxon>Nocardia</taxon>
    </lineage>
</organism>
<reference evidence="2 3" key="1">
    <citation type="submission" date="2024-10" db="EMBL/GenBank/DDBJ databases">
        <title>The Natural Products Discovery Center: Release of the First 8490 Sequenced Strains for Exploring Actinobacteria Biosynthetic Diversity.</title>
        <authorList>
            <person name="Kalkreuter E."/>
            <person name="Kautsar S.A."/>
            <person name="Yang D."/>
            <person name="Bader C.D."/>
            <person name="Teijaro C.N."/>
            <person name="Fluegel L."/>
            <person name="Davis C.M."/>
            <person name="Simpson J.R."/>
            <person name="Lauterbach L."/>
            <person name="Steele A.D."/>
            <person name="Gui C."/>
            <person name="Meng S."/>
            <person name="Li G."/>
            <person name="Viehrig K."/>
            <person name="Ye F."/>
            <person name="Su P."/>
            <person name="Kiefer A.F."/>
            <person name="Nichols A."/>
            <person name="Cepeda A.J."/>
            <person name="Yan W."/>
            <person name="Fan B."/>
            <person name="Jiang Y."/>
            <person name="Adhikari A."/>
            <person name="Zheng C.-J."/>
            <person name="Schuster L."/>
            <person name="Cowan T.M."/>
            <person name="Smanski M.J."/>
            <person name="Chevrette M.G."/>
            <person name="De Carvalho L.P.S."/>
            <person name="Shen B."/>
        </authorList>
    </citation>
    <scope>NUCLEOTIDE SEQUENCE [LARGE SCALE GENOMIC DNA]</scope>
    <source>
        <strain evidence="2 3">NPDC020568</strain>
    </source>
</reference>
<keyword evidence="1" id="KW-0472">Membrane</keyword>
<keyword evidence="1" id="KW-0812">Transmembrane</keyword>
<evidence type="ECO:0000313" key="3">
    <source>
        <dbReference type="Proteomes" id="UP001611263"/>
    </source>
</evidence>
<keyword evidence="3" id="KW-1185">Reference proteome</keyword>
<dbReference type="GeneID" id="93507984"/>